<dbReference type="InterPro" id="IPR003658">
    <property type="entry name" value="Anti-sigma_ant"/>
</dbReference>
<dbReference type="Proteomes" id="UP000642284">
    <property type="component" value="Unassembled WGS sequence"/>
</dbReference>
<reference evidence="4 5" key="1">
    <citation type="submission" date="2020-08" db="EMBL/GenBank/DDBJ databases">
        <title>Genemic of Streptomyces polyaspartic.</title>
        <authorList>
            <person name="Liu W."/>
        </authorList>
    </citation>
    <scope>NUCLEOTIDE SEQUENCE [LARGE SCALE GENOMIC DNA]</scope>
    <source>
        <strain evidence="4 5">TRM66268-LWL</strain>
    </source>
</reference>
<dbReference type="SUPFAM" id="SSF52091">
    <property type="entry name" value="SpoIIaa-like"/>
    <property type="match status" value="1"/>
</dbReference>
<feature type="domain" description="STAS" evidence="3">
    <location>
        <begin position="18"/>
        <end position="101"/>
    </location>
</feature>
<dbReference type="InterPro" id="IPR002645">
    <property type="entry name" value="STAS_dom"/>
</dbReference>
<organism evidence="4 5">
    <name type="scientific">Streptomyces polyasparticus</name>
    <dbReference type="NCBI Taxonomy" id="2767826"/>
    <lineage>
        <taxon>Bacteria</taxon>
        <taxon>Bacillati</taxon>
        <taxon>Actinomycetota</taxon>
        <taxon>Actinomycetes</taxon>
        <taxon>Kitasatosporales</taxon>
        <taxon>Streptomycetaceae</taxon>
        <taxon>Streptomyces</taxon>
    </lineage>
</organism>
<name>A0ABR7SII8_9ACTN</name>
<evidence type="ECO:0000259" key="3">
    <source>
        <dbReference type="PROSITE" id="PS50801"/>
    </source>
</evidence>
<proteinExistence type="inferred from homology"/>
<dbReference type="NCBIfam" id="TIGR00377">
    <property type="entry name" value="ant_ant_sig"/>
    <property type="match status" value="1"/>
</dbReference>
<protein>
    <recommendedName>
        <fullName evidence="2">Anti-sigma factor antagonist</fullName>
    </recommendedName>
</protein>
<dbReference type="CDD" id="cd07043">
    <property type="entry name" value="STAS_anti-anti-sigma_factors"/>
    <property type="match status" value="1"/>
</dbReference>
<dbReference type="Gene3D" id="3.30.750.24">
    <property type="entry name" value="STAS domain"/>
    <property type="match status" value="1"/>
</dbReference>
<dbReference type="PROSITE" id="PS50801">
    <property type="entry name" value="STAS"/>
    <property type="match status" value="1"/>
</dbReference>
<dbReference type="PANTHER" id="PTHR33495:SF2">
    <property type="entry name" value="ANTI-SIGMA FACTOR ANTAGONIST TM_1081-RELATED"/>
    <property type="match status" value="1"/>
</dbReference>
<evidence type="ECO:0000256" key="2">
    <source>
        <dbReference type="RuleBase" id="RU003749"/>
    </source>
</evidence>
<comment type="caution">
    <text evidence="4">The sequence shown here is derived from an EMBL/GenBank/DDBJ whole genome shotgun (WGS) entry which is preliminary data.</text>
</comment>
<evidence type="ECO:0000313" key="5">
    <source>
        <dbReference type="Proteomes" id="UP000642284"/>
    </source>
</evidence>
<dbReference type="EMBL" id="JACTVJ010000010">
    <property type="protein sequence ID" value="MBC9714779.1"/>
    <property type="molecule type" value="Genomic_DNA"/>
</dbReference>
<sequence length="125" mass="14035">MGSQDDFTFGLRHHVVGNTLVLVPQGELDAWAGQHLAAPVTELLRRPRPDVIVDLRALTFLDAGGLRLLLRIREQVADHQGTLRLIRGQPRIWLVFRLTRLESAFTVLDRPPAPIESQYGEDIPA</sequence>
<dbReference type="InterPro" id="IPR036513">
    <property type="entry name" value="STAS_dom_sf"/>
</dbReference>
<gene>
    <name evidence="4" type="ORF">H9Y04_19690</name>
</gene>
<dbReference type="RefSeq" id="WP_187815248.1">
    <property type="nucleotide sequence ID" value="NZ_JACTVJ010000010.1"/>
</dbReference>
<keyword evidence="5" id="KW-1185">Reference proteome</keyword>
<accession>A0ABR7SII8</accession>
<evidence type="ECO:0000313" key="4">
    <source>
        <dbReference type="EMBL" id="MBC9714779.1"/>
    </source>
</evidence>
<evidence type="ECO:0000256" key="1">
    <source>
        <dbReference type="ARBA" id="ARBA00009013"/>
    </source>
</evidence>
<dbReference type="PANTHER" id="PTHR33495">
    <property type="entry name" value="ANTI-SIGMA FACTOR ANTAGONIST TM_1081-RELATED-RELATED"/>
    <property type="match status" value="1"/>
</dbReference>
<comment type="similarity">
    <text evidence="1 2">Belongs to the anti-sigma-factor antagonist family.</text>
</comment>
<dbReference type="Pfam" id="PF01740">
    <property type="entry name" value="STAS"/>
    <property type="match status" value="1"/>
</dbReference>